<dbReference type="EMBL" id="JAIWYP010000011">
    <property type="protein sequence ID" value="KAH3741169.1"/>
    <property type="molecule type" value="Genomic_DNA"/>
</dbReference>
<protein>
    <submittedName>
        <fullName evidence="1">Uncharacterized protein</fullName>
    </submittedName>
</protein>
<reference evidence="1" key="1">
    <citation type="journal article" date="2019" name="bioRxiv">
        <title>The Genome of the Zebra Mussel, Dreissena polymorpha: A Resource for Invasive Species Research.</title>
        <authorList>
            <person name="McCartney M.A."/>
            <person name="Auch B."/>
            <person name="Kono T."/>
            <person name="Mallez S."/>
            <person name="Zhang Y."/>
            <person name="Obille A."/>
            <person name="Becker A."/>
            <person name="Abrahante J.E."/>
            <person name="Garbe J."/>
            <person name="Badalamenti J.P."/>
            <person name="Herman A."/>
            <person name="Mangelson H."/>
            <person name="Liachko I."/>
            <person name="Sullivan S."/>
            <person name="Sone E.D."/>
            <person name="Koren S."/>
            <person name="Silverstein K.A.T."/>
            <person name="Beckman K.B."/>
            <person name="Gohl D.M."/>
        </authorList>
    </citation>
    <scope>NUCLEOTIDE SEQUENCE</scope>
    <source>
        <strain evidence="1">Duluth1</strain>
        <tissue evidence="1">Whole animal</tissue>
    </source>
</reference>
<reference evidence="1" key="2">
    <citation type="submission" date="2020-11" db="EMBL/GenBank/DDBJ databases">
        <authorList>
            <person name="McCartney M.A."/>
            <person name="Auch B."/>
            <person name="Kono T."/>
            <person name="Mallez S."/>
            <person name="Becker A."/>
            <person name="Gohl D.M."/>
            <person name="Silverstein K.A.T."/>
            <person name="Koren S."/>
            <person name="Bechman K.B."/>
            <person name="Herman A."/>
            <person name="Abrahante J.E."/>
            <person name="Garbe J."/>
        </authorList>
    </citation>
    <scope>NUCLEOTIDE SEQUENCE</scope>
    <source>
        <strain evidence="1">Duluth1</strain>
        <tissue evidence="1">Whole animal</tissue>
    </source>
</reference>
<accession>A0A9D4DAJ7</accession>
<name>A0A9D4DAJ7_DREPO</name>
<dbReference type="Proteomes" id="UP000828390">
    <property type="component" value="Unassembled WGS sequence"/>
</dbReference>
<proteinExistence type="predicted"/>
<sequence length="63" mass="7309">MSPCEKTVPSFRTAWCNAERIARRCASDKWLHLCERIQHSADCWKVRGMYCGIKMAVCSGWSR</sequence>
<dbReference type="AlphaFoldDB" id="A0A9D4DAJ7"/>
<evidence type="ECO:0000313" key="1">
    <source>
        <dbReference type="EMBL" id="KAH3741169.1"/>
    </source>
</evidence>
<keyword evidence="2" id="KW-1185">Reference proteome</keyword>
<gene>
    <name evidence="1" type="ORF">DPMN_047889</name>
</gene>
<comment type="caution">
    <text evidence="1">The sequence shown here is derived from an EMBL/GenBank/DDBJ whole genome shotgun (WGS) entry which is preliminary data.</text>
</comment>
<evidence type="ECO:0000313" key="2">
    <source>
        <dbReference type="Proteomes" id="UP000828390"/>
    </source>
</evidence>
<organism evidence="1 2">
    <name type="scientific">Dreissena polymorpha</name>
    <name type="common">Zebra mussel</name>
    <name type="synonym">Mytilus polymorpha</name>
    <dbReference type="NCBI Taxonomy" id="45954"/>
    <lineage>
        <taxon>Eukaryota</taxon>
        <taxon>Metazoa</taxon>
        <taxon>Spiralia</taxon>
        <taxon>Lophotrochozoa</taxon>
        <taxon>Mollusca</taxon>
        <taxon>Bivalvia</taxon>
        <taxon>Autobranchia</taxon>
        <taxon>Heteroconchia</taxon>
        <taxon>Euheterodonta</taxon>
        <taxon>Imparidentia</taxon>
        <taxon>Neoheterodontei</taxon>
        <taxon>Myida</taxon>
        <taxon>Dreissenoidea</taxon>
        <taxon>Dreissenidae</taxon>
        <taxon>Dreissena</taxon>
    </lineage>
</organism>